<dbReference type="UniPathway" id="UPA00126">
    <property type="reaction ID" value="UER00930"/>
</dbReference>
<dbReference type="GO" id="GO:0004475">
    <property type="term" value="F:mannose-1-phosphate guanylyltransferase (GTP) activity"/>
    <property type="evidence" value="ECO:0007669"/>
    <property type="project" value="UniProtKB-EC"/>
</dbReference>
<dbReference type="GO" id="GO:0009298">
    <property type="term" value="P:GDP-mannose biosynthetic process"/>
    <property type="evidence" value="ECO:0007669"/>
    <property type="project" value="UniProtKB-UniPathway"/>
</dbReference>
<keyword evidence="7" id="KW-0342">GTP-binding</keyword>
<protein>
    <recommendedName>
        <fullName evidence="3">mannose-1-phosphate guanylyltransferase</fullName>
        <ecNumber evidence="3">2.7.7.13</ecNumber>
    </recommendedName>
</protein>
<evidence type="ECO:0000256" key="9">
    <source>
        <dbReference type="RuleBase" id="RU004190"/>
    </source>
</evidence>
<evidence type="ECO:0000256" key="3">
    <source>
        <dbReference type="ARBA" id="ARBA00012387"/>
    </source>
</evidence>
<dbReference type="AlphaFoldDB" id="A0A5K1I1A0"/>
<name>A0A5K1I1A0_9GAMM</name>
<evidence type="ECO:0000256" key="6">
    <source>
        <dbReference type="ARBA" id="ARBA00022741"/>
    </source>
</evidence>
<keyword evidence="14" id="KW-1185">Reference proteome</keyword>
<evidence type="ECO:0000259" key="11">
    <source>
        <dbReference type="Pfam" id="PF01050"/>
    </source>
</evidence>
<dbReference type="PANTHER" id="PTHR46390:SF1">
    <property type="entry name" value="MANNOSE-1-PHOSPHATE GUANYLYLTRANSFERASE"/>
    <property type="match status" value="1"/>
</dbReference>
<keyword evidence="4" id="KW-0808">Transferase</keyword>
<evidence type="ECO:0000313" key="13">
    <source>
        <dbReference type="EMBL" id="VVZ95265.1"/>
    </source>
</evidence>
<evidence type="ECO:0000256" key="5">
    <source>
        <dbReference type="ARBA" id="ARBA00022695"/>
    </source>
</evidence>
<dbReference type="InterPro" id="IPR049577">
    <property type="entry name" value="GMPP_N"/>
</dbReference>
<sequence length="490" mass="53963">MPTLTRNAPLTPVILSGGSGSRLWPVSREQYPKQFQRFNATEHSLLQETALRLTGLGGVHDPLIVCNEAHRFLVAEQLQEAGVTPWRILLEPCGRNTAPAVALAASQVANQDPATLLLVMPADHVMIDAPAFQAAVDQSRELAEQGFLVTFGITPDKPHTGYGYIRRGQPLSAGHRVDAFVEKPDLARAHAYLESGDYLWNSGIFLFRADRYLEELEAHAADIHHACQAAYAGRREDLDFMRFDAEAFAACRSESIDYAVMEHTRRAAVVPMDPGWSDIGAWDAIFELKSDLAAQGNATRGDVMLHDTRNSLVHSHSRLVATLGVEDLIVVETEDAVLVADRSRAQDTKGIVEALNTAGRKESQALPQVYRPWGHYRTMVLMEGFQVKEIVVKPGAKLSLQMHHHRAEHWIVVAGTAQVTLGDGHGDSAHLRSFILSEDESTYIPLGTVHRLENPGVIPLKLIEVQTGSYLGEDDIVRFDDVYGRGPEAS</sequence>
<dbReference type="InterPro" id="IPR005835">
    <property type="entry name" value="NTP_transferase_dom"/>
</dbReference>
<dbReference type="EC" id="2.7.7.13" evidence="3"/>
<dbReference type="InterPro" id="IPR011051">
    <property type="entry name" value="RmlC_Cupin_sf"/>
</dbReference>
<evidence type="ECO:0000256" key="4">
    <source>
        <dbReference type="ARBA" id="ARBA00022679"/>
    </source>
</evidence>
<comment type="catalytic activity">
    <reaction evidence="8">
        <text>alpha-D-mannose 1-phosphate + GTP + H(+) = GDP-alpha-D-mannose + diphosphate</text>
        <dbReference type="Rhea" id="RHEA:15229"/>
        <dbReference type="ChEBI" id="CHEBI:15378"/>
        <dbReference type="ChEBI" id="CHEBI:33019"/>
        <dbReference type="ChEBI" id="CHEBI:37565"/>
        <dbReference type="ChEBI" id="CHEBI:57527"/>
        <dbReference type="ChEBI" id="CHEBI:58409"/>
        <dbReference type="EC" id="2.7.7.13"/>
    </reaction>
</comment>
<dbReference type="CDD" id="cd02509">
    <property type="entry name" value="GDP-M1P_Guanylyltransferase"/>
    <property type="match status" value="1"/>
</dbReference>
<evidence type="ECO:0000313" key="14">
    <source>
        <dbReference type="Proteomes" id="UP000326725"/>
    </source>
</evidence>
<feature type="domain" description="Nucleotidyl transferase" evidence="10">
    <location>
        <begin position="12"/>
        <end position="293"/>
    </location>
</feature>
<dbReference type="Proteomes" id="UP000326725">
    <property type="component" value="Unassembled WGS sequence"/>
</dbReference>
<keyword evidence="5" id="KW-0548">Nucleotidyltransferase</keyword>
<evidence type="ECO:0000256" key="7">
    <source>
        <dbReference type="ARBA" id="ARBA00023134"/>
    </source>
</evidence>
<gene>
    <name evidence="13" type="primary">algA</name>
    <name evidence="13" type="ORF">HALO32_01330</name>
</gene>
<dbReference type="EMBL" id="CABVOU010000027">
    <property type="protein sequence ID" value="VVZ95265.1"/>
    <property type="molecule type" value="Genomic_DNA"/>
</dbReference>
<dbReference type="PANTHER" id="PTHR46390">
    <property type="entry name" value="MANNOSE-1-PHOSPHATE GUANYLYLTRANSFERASE"/>
    <property type="match status" value="1"/>
</dbReference>
<dbReference type="SUPFAM" id="SSF53448">
    <property type="entry name" value="Nucleotide-diphospho-sugar transferases"/>
    <property type="match status" value="1"/>
</dbReference>
<evidence type="ECO:0000256" key="2">
    <source>
        <dbReference type="ARBA" id="ARBA00006115"/>
    </source>
</evidence>
<dbReference type="Pfam" id="PF22640">
    <property type="entry name" value="ManC_GMP_beta-helix"/>
    <property type="match status" value="1"/>
</dbReference>
<evidence type="ECO:0000259" key="10">
    <source>
        <dbReference type="Pfam" id="PF00483"/>
    </source>
</evidence>
<dbReference type="FunFam" id="2.60.120.10:FF:000032">
    <property type="entry name" value="Mannose-1-phosphate guanylyltransferase/mannose-6-phosphate isomerase"/>
    <property type="match status" value="1"/>
</dbReference>
<organism evidence="13 14">
    <name type="scientific">Halomonas lysinitropha</name>
    <dbReference type="NCBI Taxonomy" id="2607506"/>
    <lineage>
        <taxon>Bacteria</taxon>
        <taxon>Pseudomonadati</taxon>
        <taxon>Pseudomonadota</taxon>
        <taxon>Gammaproteobacteria</taxon>
        <taxon>Oceanospirillales</taxon>
        <taxon>Halomonadaceae</taxon>
        <taxon>Halomonas</taxon>
    </lineage>
</organism>
<dbReference type="InterPro" id="IPR054566">
    <property type="entry name" value="ManC/GMP-like_b-helix"/>
</dbReference>
<dbReference type="GO" id="GO:0000271">
    <property type="term" value="P:polysaccharide biosynthetic process"/>
    <property type="evidence" value="ECO:0007669"/>
    <property type="project" value="InterPro"/>
</dbReference>
<dbReference type="FunFam" id="3.90.550.10:FF:000046">
    <property type="entry name" value="Mannose-1-phosphate guanylyltransferase (GDP)"/>
    <property type="match status" value="1"/>
</dbReference>
<reference evidence="13 14" key="1">
    <citation type="submission" date="2019-09" db="EMBL/GenBank/DDBJ databases">
        <authorList>
            <person name="Criscuolo A."/>
        </authorList>
    </citation>
    <scope>NUCLEOTIDE SEQUENCE [LARGE SCALE GENOMIC DNA]</scope>
    <source>
        <strain evidence="14">3(2)</strain>
    </source>
</reference>
<dbReference type="InterPro" id="IPR051161">
    <property type="entry name" value="Mannose-6P_isomerase_type2"/>
</dbReference>
<feature type="domain" description="MannoseP isomerase/GMP-like beta-helix" evidence="12">
    <location>
        <begin position="304"/>
        <end position="355"/>
    </location>
</feature>
<dbReference type="InterPro" id="IPR001538">
    <property type="entry name" value="Man6P_isomerase-2_C"/>
</dbReference>
<dbReference type="SUPFAM" id="SSF51182">
    <property type="entry name" value="RmlC-like cupins"/>
    <property type="match status" value="1"/>
</dbReference>
<dbReference type="Gene3D" id="3.90.550.10">
    <property type="entry name" value="Spore Coat Polysaccharide Biosynthesis Protein SpsA, Chain A"/>
    <property type="match status" value="1"/>
</dbReference>
<keyword evidence="6" id="KW-0547">Nucleotide-binding</keyword>
<feature type="domain" description="Mannose-6-phosphate isomerase type II C-terminal" evidence="11">
    <location>
        <begin position="359"/>
        <end position="481"/>
    </location>
</feature>
<comment type="similarity">
    <text evidence="2 9">Belongs to the mannose-6-phosphate isomerase type 2 family.</text>
</comment>
<dbReference type="NCBIfam" id="TIGR01479">
    <property type="entry name" value="GMP_PMI"/>
    <property type="match status" value="1"/>
</dbReference>
<dbReference type="Pfam" id="PF00483">
    <property type="entry name" value="NTP_transferase"/>
    <property type="match status" value="1"/>
</dbReference>
<dbReference type="InterPro" id="IPR029044">
    <property type="entry name" value="Nucleotide-diphossugar_trans"/>
</dbReference>
<evidence type="ECO:0000259" key="12">
    <source>
        <dbReference type="Pfam" id="PF22640"/>
    </source>
</evidence>
<dbReference type="CDD" id="cd02213">
    <property type="entry name" value="cupin_PMI_typeII_C"/>
    <property type="match status" value="1"/>
</dbReference>
<dbReference type="InterPro" id="IPR006375">
    <property type="entry name" value="Man1P_GuaTrfase/Man6P_Isoase"/>
</dbReference>
<dbReference type="Gene3D" id="2.60.120.10">
    <property type="entry name" value="Jelly Rolls"/>
    <property type="match status" value="1"/>
</dbReference>
<dbReference type="GO" id="GO:0005525">
    <property type="term" value="F:GTP binding"/>
    <property type="evidence" value="ECO:0007669"/>
    <property type="project" value="UniProtKB-KW"/>
</dbReference>
<evidence type="ECO:0000256" key="8">
    <source>
        <dbReference type="ARBA" id="ARBA00047343"/>
    </source>
</evidence>
<proteinExistence type="inferred from homology"/>
<dbReference type="InterPro" id="IPR014710">
    <property type="entry name" value="RmlC-like_jellyroll"/>
</dbReference>
<dbReference type="RefSeq" id="WP_151442978.1">
    <property type="nucleotide sequence ID" value="NZ_CABVOU010000027.1"/>
</dbReference>
<evidence type="ECO:0000256" key="1">
    <source>
        <dbReference type="ARBA" id="ARBA00004823"/>
    </source>
</evidence>
<comment type="pathway">
    <text evidence="1">Nucleotide-sugar biosynthesis; GDP-alpha-D-mannose biosynthesis; GDP-alpha-D-mannose from alpha-D-mannose 1-phosphate (GTP route): step 1/1.</text>
</comment>
<dbReference type="Pfam" id="PF01050">
    <property type="entry name" value="MannoseP_isomer"/>
    <property type="match status" value="1"/>
</dbReference>
<accession>A0A5K1I1A0</accession>